<evidence type="ECO:0000256" key="4">
    <source>
        <dbReference type="ARBA" id="ARBA00022827"/>
    </source>
</evidence>
<reference evidence="8 9" key="1">
    <citation type="journal article" date="2014" name="Antonie Van Leeuwenhoek">
        <title>Hyphomonas beringensis sp. nov. and Hyphomonas chukchiensis sp. nov., isolated from surface seawater of the Bering Sea and Chukchi Sea.</title>
        <authorList>
            <person name="Li C."/>
            <person name="Lai Q."/>
            <person name="Li G."/>
            <person name="Dong C."/>
            <person name="Wang J."/>
            <person name="Liao Y."/>
            <person name="Shao Z."/>
        </authorList>
    </citation>
    <scope>NUCLEOTIDE SEQUENCE [LARGE SCALE GENOMIC DNA]</scope>
    <source>
        <strain evidence="8 9">VP2</strain>
    </source>
</reference>
<dbReference type="PANTHER" id="PTHR13847">
    <property type="entry name" value="SARCOSINE DEHYDROGENASE-RELATED"/>
    <property type="match status" value="1"/>
</dbReference>
<keyword evidence="5" id="KW-0560">Oxidoreductase</keyword>
<evidence type="ECO:0000259" key="7">
    <source>
        <dbReference type="Pfam" id="PF01266"/>
    </source>
</evidence>
<dbReference type="PANTHER" id="PTHR13847:SF280">
    <property type="entry name" value="D-AMINO ACID DEHYDROGENASE"/>
    <property type="match status" value="1"/>
</dbReference>
<keyword evidence="3" id="KW-0285">Flavoprotein</keyword>
<keyword evidence="4" id="KW-0274">FAD</keyword>
<dbReference type="SUPFAM" id="SSF51905">
    <property type="entry name" value="FAD/NAD(P)-binding domain"/>
    <property type="match status" value="1"/>
</dbReference>
<comment type="similarity">
    <text evidence="2">Belongs to the DadA oxidoreductase family.</text>
</comment>
<dbReference type="InterPro" id="IPR006076">
    <property type="entry name" value="FAD-dep_OxRdtase"/>
</dbReference>
<dbReference type="GO" id="GO:0005737">
    <property type="term" value="C:cytoplasm"/>
    <property type="evidence" value="ECO:0007669"/>
    <property type="project" value="TreeGrafter"/>
</dbReference>
<comment type="cofactor">
    <cofactor evidence="1">
        <name>FAD</name>
        <dbReference type="ChEBI" id="CHEBI:57692"/>
    </cofactor>
</comment>
<evidence type="ECO:0000256" key="3">
    <source>
        <dbReference type="ARBA" id="ARBA00022630"/>
    </source>
</evidence>
<dbReference type="FunFam" id="3.50.50.60:FF:000020">
    <property type="entry name" value="D-amino acid dehydrogenase"/>
    <property type="match status" value="1"/>
</dbReference>
<dbReference type="SUPFAM" id="SSF54373">
    <property type="entry name" value="FAD-linked reductases, C-terminal domain"/>
    <property type="match status" value="1"/>
</dbReference>
<evidence type="ECO:0000313" key="8">
    <source>
        <dbReference type="EMBL" id="KCZ89813.1"/>
    </source>
</evidence>
<dbReference type="GO" id="GO:0008718">
    <property type="term" value="F:D-amino-acid dehydrogenase activity"/>
    <property type="evidence" value="ECO:0007669"/>
    <property type="project" value="TreeGrafter"/>
</dbReference>
<proteinExistence type="inferred from homology"/>
<keyword evidence="9" id="KW-1185">Reference proteome</keyword>
<accession>A0A059FH30</accession>
<dbReference type="Proteomes" id="UP000024816">
    <property type="component" value="Unassembled WGS sequence"/>
</dbReference>
<comment type="caution">
    <text evidence="8">The sequence shown here is derived from an EMBL/GenBank/DDBJ whole genome shotgun (WGS) entry which is preliminary data.</text>
</comment>
<gene>
    <name evidence="8" type="ORF">HJA_06162</name>
</gene>
<evidence type="ECO:0000256" key="5">
    <source>
        <dbReference type="ARBA" id="ARBA00023002"/>
    </source>
</evidence>
<dbReference type="InterPro" id="IPR036188">
    <property type="entry name" value="FAD/NAD-bd_sf"/>
</dbReference>
<dbReference type="RefSeq" id="WP_035579512.1">
    <property type="nucleotide sequence ID" value="NZ_ARYJ01000003.1"/>
</dbReference>
<feature type="domain" description="FAD dependent oxidoreductase" evidence="7">
    <location>
        <begin position="2"/>
        <end position="397"/>
    </location>
</feature>
<dbReference type="OrthoDB" id="9805337at2"/>
<dbReference type="GO" id="GO:0055130">
    <property type="term" value="P:D-alanine catabolic process"/>
    <property type="evidence" value="ECO:0007669"/>
    <property type="project" value="TreeGrafter"/>
</dbReference>
<name>A0A059FH30_9PROT</name>
<dbReference type="EMBL" id="ARYJ01000003">
    <property type="protein sequence ID" value="KCZ89813.1"/>
    <property type="molecule type" value="Genomic_DNA"/>
</dbReference>
<organism evidence="8 9">
    <name type="scientific">Hyphomonas jannaschiana VP2</name>
    <dbReference type="NCBI Taxonomy" id="1280952"/>
    <lineage>
        <taxon>Bacteria</taxon>
        <taxon>Pseudomonadati</taxon>
        <taxon>Pseudomonadota</taxon>
        <taxon>Alphaproteobacteria</taxon>
        <taxon>Hyphomonadales</taxon>
        <taxon>Hyphomonadaceae</taxon>
        <taxon>Hyphomonas</taxon>
    </lineage>
</organism>
<evidence type="ECO:0000256" key="1">
    <source>
        <dbReference type="ARBA" id="ARBA00001974"/>
    </source>
</evidence>
<evidence type="ECO:0000256" key="6">
    <source>
        <dbReference type="ARBA" id="ARBA00047884"/>
    </source>
</evidence>
<dbReference type="AlphaFoldDB" id="A0A059FH30"/>
<dbReference type="NCBIfam" id="NF001933">
    <property type="entry name" value="PRK00711.1"/>
    <property type="match status" value="1"/>
</dbReference>
<evidence type="ECO:0000313" key="9">
    <source>
        <dbReference type="Proteomes" id="UP000024816"/>
    </source>
</evidence>
<sequence>MKVVVLGGGVVGITTAYYAARDGHEVTVIDRMPGPAQETSFANAGEISPGYAAPWASPDVPAKALKWLFMEHAPLILRLQSIDPAMVTWGLAMLRNCTSERYAANKAKMVRLATYSRDMLQSLRAEEGIEYDQRSQGTLQVFRTQKQYETAARDIEVLKASGITFELLDRAGCCQAEPGLAGAAEPITGGLRLPGDETGDCFKFTNALAEIAQARGVQFQWNTMVDGLSEHDGIVTAHIGLQAVEADAFVLAGGSWSPQLTRQVGIRLPIYPVKGYSITLPVVDEQYAPQSTLLDETFKVATTRLGDRVRVGGMAELAGFDRSLHPKRQRTLERSVFSLFPGLAETQERNFWCGHRPMTPDSVPFVGRSKHRNLWLNTGHGTLGWTMSCGSARMIADGISGRHPEMNLLN</sequence>
<protein>
    <submittedName>
        <fullName evidence="8">D-amino acid dehydrogenase small subunit</fullName>
    </submittedName>
</protein>
<dbReference type="Gene3D" id="3.30.9.10">
    <property type="entry name" value="D-Amino Acid Oxidase, subunit A, domain 2"/>
    <property type="match status" value="1"/>
</dbReference>
<dbReference type="GO" id="GO:0005886">
    <property type="term" value="C:plasma membrane"/>
    <property type="evidence" value="ECO:0007669"/>
    <property type="project" value="TreeGrafter"/>
</dbReference>
<evidence type="ECO:0000256" key="2">
    <source>
        <dbReference type="ARBA" id="ARBA00009410"/>
    </source>
</evidence>
<dbReference type="PATRIC" id="fig|1280952.3.peg.1223"/>
<dbReference type="Pfam" id="PF01266">
    <property type="entry name" value="DAO"/>
    <property type="match status" value="1"/>
</dbReference>
<comment type="catalytic activity">
    <reaction evidence="6">
        <text>a D-alpha-amino acid + A + H2O = a 2-oxocarboxylate + AH2 + NH4(+)</text>
        <dbReference type="Rhea" id="RHEA:18125"/>
        <dbReference type="ChEBI" id="CHEBI:13193"/>
        <dbReference type="ChEBI" id="CHEBI:15377"/>
        <dbReference type="ChEBI" id="CHEBI:17499"/>
        <dbReference type="ChEBI" id="CHEBI:28938"/>
        <dbReference type="ChEBI" id="CHEBI:35179"/>
        <dbReference type="ChEBI" id="CHEBI:59871"/>
    </reaction>
</comment>
<dbReference type="STRING" id="1280952.HJA_06162"/>
<dbReference type="Gene3D" id="3.50.50.60">
    <property type="entry name" value="FAD/NAD(P)-binding domain"/>
    <property type="match status" value="2"/>
</dbReference>
<dbReference type="eggNOG" id="COG0665">
    <property type="taxonomic scope" value="Bacteria"/>
</dbReference>